<dbReference type="SUPFAM" id="SSF55729">
    <property type="entry name" value="Acyl-CoA N-acyltransferases (Nat)"/>
    <property type="match status" value="1"/>
</dbReference>
<name>E7RGN1_9BACL</name>
<dbReference type="Proteomes" id="UP000003052">
    <property type="component" value="Unassembled WGS sequence"/>
</dbReference>
<evidence type="ECO:0000313" key="3">
    <source>
        <dbReference type="Proteomes" id="UP000003052"/>
    </source>
</evidence>
<gene>
    <name evidence="2" type="ORF">GPDM_08145</name>
</gene>
<dbReference type="GO" id="GO:0016747">
    <property type="term" value="F:acyltransferase activity, transferring groups other than amino-acyl groups"/>
    <property type="evidence" value="ECO:0007669"/>
    <property type="project" value="InterPro"/>
</dbReference>
<dbReference type="Gene3D" id="3.40.630.30">
    <property type="match status" value="1"/>
</dbReference>
<feature type="domain" description="N-acetyltransferase" evidence="1">
    <location>
        <begin position="17"/>
        <end position="218"/>
    </location>
</feature>
<proteinExistence type="predicted"/>
<keyword evidence="2" id="KW-0808">Transferase</keyword>
<dbReference type="CDD" id="cd04301">
    <property type="entry name" value="NAT_SF"/>
    <property type="match status" value="1"/>
</dbReference>
<dbReference type="PROSITE" id="PS51186">
    <property type="entry name" value="GNAT"/>
    <property type="match status" value="1"/>
</dbReference>
<accession>E7RGN1</accession>
<dbReference type="Pfam" id="PF00583">
    <property type="entry name" value="Acetyltransf_1"/>
    <property type="match status" value="1"/>
</dbReference>
<dbReference type="eggNOG" id="COG0456">
    <property type="taxonomic scope" value="Bacteria"/>
</dbReference>
<dbReference type="RefSeq" id="WP_008430462.1">
    <property type="nucleotide sequence ID" value="NZ_AEPB01000028.1"/>
</dbReference>
<dbReference type="InterPro" id="IPR016181">
    <property type="entry name" value="Acyl_CoA_acyltransferase"/>
</dbReference>
<dbReference type="OrthoDB" id="9811121at2"/>
<dbReference type="EMBL" id="AEPB01000028">
    <property type="protein sequence ID" value="EGA89827.1"/>
    <property type="molecule type" value="Genomic_DNA"/>
</dbReference>
<comment type="caution">
    <text evidence="2">The sequence shown here is derived from an EMBL/GenBank/DDBJ whole genome shotgun (WGS) entry which is preliminary data.</text>
</comment>
<sequence length="222" mass="25601">MYKKKQYVFSFDKPVSVEIRQYTKSDFPALMAIQKESFPPPFPSELWWNSEQLTNHTEYYPEGAICIEVEGEMAGSITALLTDFDPASPMNTWEEATDNGYIRNHNPKGKTLYIVDICIRPKYRSLKLGQLLMQAMYERVIQDRLARLLGGGRMPGFHRFSDQLTAAQYVEQVVSGEIKDPVISFLLRCGRTPVCVVANYLDDEESRGYALLMEWKNPFQNY</sequence>
<evidence type="ECO:0000259" key="1">
    <source>
        <dbReference type="PROSITE" id="PS51186"/>
    </source>
</evidence>
<dbReference type="AlphaFoldDB" id="E7RGN1"/>
<organism evidence="2 3">
    <name type="scientific">Planococcus donghaensis MPA1U2</name>
    <dbReference type="NCBI Taxonomy" id="933115"/>
    <lineage>
        <taxon>Bacteria</taxon>
        <taxon>Bacillati</taxon>
        <taxon>Bacillota</taxon>
        <taxon>Bacilli</taxon>
        <taxon>Bacillales</taxon>
        <taxon>Caryophanaceae</taxon>
        <taxon>Planococcus</taxon>
    </lineage>
</organism>
<evidence type="ECO:0000313" key="2">
    <source>
        <dbReference type="EMBL" id="EGA89827.1"/>
    </source>
</evidence>
<reference evidence="2 3" key="1">
    <citation type="journal article" date="2011" name="J. Bacteriol.">
        <title>The Draft Genome of Planococcus donghaensis MPA1U2 Reveals Nonsporulation Pathways Controlled by a Conserved Spo0A Regulon.</title>
        <authorList>
            <person name="Pearson M.D."/>
            <person name="Noller H.F."/>
        </authorList>
    </citation>
    <scope>NUCLEOTIDE SEQUENCE [LARGE SCALE GENOMIC DNA]</scope>
    <source>
        <strain evidence="2 3">MPA1U2</strain>
    </source>
</reference>
<dbReference type="InterPro" id="IPR000182">
    <property type="entry name" value="GNAT_dom"/>
</dbReference>
<protein>
    <submittedName>
        <fullName evidence="2">GCN5-related N-acetyltransferase</fullName>
    </submittedName>
</protein>